<dbReference type="SUPFAM" id="SSF56112">
    <property type="entry name" value="Protein kinase-like (PK-like)"/>
    <property type="match status" value="1"/>
</dbReference>
<proteinExistence type="predicted"/>
<dbReference type="InterPro" id="IPR011009">
    <property type="entry name" value="Kinase-like_dom_sf"/>
</dbReference>
<dbReference type="Gene3D" id="3.30.200.20">
    <property type="entry name" value="Phosphorylase Kinase, domain 1"/>
    <property type="match status" value="1"/>
</dbReference>
<sequence length="243" mass="27560">MPLKDVTPIPQFVRDEIFGGADDESSESEASCSSDQESWNGETILAILRRDFPHIMQPDGALIAQLNLPVEKVLEWNCVVSCDELTGGVENDSVKVAIAFSAKDNDQIIELPTQYYVFRIYNDLDKTKEYIKFELCTLFFLGQNRFPVPFVILPTEELMSFVQSNYSKIPDMEKAVLEYVDGRLCALFSYVHGFHVDKGKKTVNQVTQVATFLGSLHKLTQFTGYSMLDMKVTIPEMVQMRSE</sequence>
<accession>A0AA88GSU2</accession>
<keyword evidence="2" id="KW-1185">Reference proteome</keyword>
<dbReference type="GeneID" id="68096601"/>
<dbReference type="AlphaFoldDB" id="A0AA88GSU2"/>
<gene>
    <name evidence="1" type="ORF">C9374_004146</name>
</gene>
<evidence type="ECO:0000313" key="1">
    <source>
        <dbReference type="EMBL" id="KAG2383475.1"/>
    </source>
</evidence>
<evidence type="ECO:0000313" key="2">
    <source>
        <dbReference type="Proteomes" id="UP000816034"/>
    </source>
</evidence>
<organism evidence="1 2">
    <name type="scientific">Naegleria lovaniensis</name>
    <name type="common">Amoeba</name>
    <dbReference type="NCBI Taxonomy" id="51637"/>
    <lineage>
        <taxon>Eukaryota</taxon>
        <taxon>Discoba</taxon>
        <taxon>Heterolobosea</taxon>
        <taxon>Tetramitia</taxon>
        <taxon>Eutetramitia</taxon>
        <taxon>Vahlkampfiidae</taxon>
        <taxon>Naegleria</taxon>
    </lineage>
</organism>
<comment type="caution">
    <text evidence="1">The sequence shown here is derived from an EMBL/GenBank/DDBJ whole genome shotgun (WGS) entry which is preliminary data.</text>
</comment>
<protein>
    <submittedName>
        <fullName evidence="1">Uncharacterized protein</fullName>
    </submittedName>
</protein>
<name>A0AA88GSU2_NAELO</name>
<dbReference type="Proteomes" id="UP000816034">
    <property type="component" value="Unassembled WGS sequence"/>
</dbReference>
<dbReference type="RefSeq" id="XP_044549154.1">
    <property type="nucleotide sequence ID" value="XM_044693753.1"/>
</dbReference>
<dbReference type="EMBL" id="PYSW02000020">
    <property type="protein sequence ID" value="KAG2383475.1"/>
    <property type="molecule type" value="Genomic_DNA"/>
</dbReference>
<reference evidence="1 2" key="1">
    <citation type="journal article" date="2018" name="BMC Genomics">
        <title>The genome of Naegleria lovaniensis, the basis for a comparative approach to unravel pathogenicity factors of the human pathogenic amoeba N. fowleri.</title>
        <authorList>
            <person name="Liechti N."/>
            <person name="Schurch N."/>
            <person name="Bruggmann R."/>
            <person name="Wittwer M."/>
        </authorList>
    </citation>
    <scope>NUCLEOTIDE SEQUENCE [LARGE SCALE GENOMIC DNA]</scope>
    <source>
        <strain evidence="1 2">ATCC 30569</strain>
    </source>
</reference>